<dbReference type="GO" id="GO:0003700">
    <property type="term" value="F:DNA-binding transcription factor activity"/>
    <property type="evidence" value="ECO:0007669"/>
    <property type="project" value="InterPro"/>
</dbReference>
<dbReference type="Gene3D" id="3.40.50.2300">
    <property type="match status" value="2"/>
</dbReference>
<dbReference type="SUPFAM" id="SSF53822">
    <property type="entry name" value="Periplasmic binding protein-like I"/>
    <property type="match status" value="1"/>
</dbReference>
<dbReference type="CDD" id="cd07377">
    <property type="entry name" value="WHTH_GntR"/>
    <property type="match status" value="1"/>
</dbReference>
<evidence type="ECO:0000256" key="1">
    <source>
        <dbReference type="ARBA" id="ARBA00022491"/>
    </source>
</evidence>
<comment type="caution">
    <text evidence="6">The sequence shown here is derived from an EMBL/GenBank/DDBJ whole genome shotgun (WGS) entry which is preliminary data.</text>
</comment>
<dbReference type="Gene3D" id="1.10.10.10">
    <property type="entry name" value="Winged helix-like DNA-binding domain superfamily/Winged helix DNA-binding domain"/>
    <property type="match status" value="1"/>
</dbReference>
<dbReference type="Pfam" id="PF00392">
    <property type="entry name" value="GntR"/>
    <property type="match status" value="1"/>
</dbReference>
<evidence type="ECO:0000256" key="2">
    <source>
        <dbReference type="ARBA" id="ARBA00023015"/>
    </source>
</evidence>
<keyword evidence="2" id="KW-0805">Transcription regulation</keyword>
<feature type="domain" description="HTH gntR-type" evidence="5">
    <location>
        <begin position="9"/>
        <end position="77"/>
    </location>
</feature>
<keyword evidence="4" id="KW-0804">Transcription</keyword>
<sequence length="364" mass="41067">MIIDRNSPVPQYFQLQRWLVEQIEQGVFKPGDKIPTEAEFVHMAGLARATIRQAIQNLVNLGYLIRKRKLGTFVISRNANNGNRKIIGLLVPDIRVGYAPELARGAEDEAAKNKESLILCSTDDLFIKAEYHTERLIENSVAGVIFVPTAASDENNKLIVEKFTSRDIPVVLADRIIPGVKIDHVTTDNFNGAYRITEYLINNGHKKIAITLSTLFSSERERLEGYKKALADYNIPVDKSIIQTHDGRYSEKPYLDFARKLFKQSRKFTAIFAGHDRIAYLLSSVAADMGIKIPDEISIVGYDDLLPHCQHQISLTTMHQPIYEMGIESMKLINARINGLVSPGQSKVLKSYLVERDSVINRKK</sequence>
<dbReference type="GO" id="GO:0000976">
    <property type="term" value="F:transcription cis-regulatory region binding"/>
    <property type="evidence" value="ECO:0007669"/>
    <property type="project" value="TreeGrafter"/>
</dbReference>
<dbReference type="InterPro" id="IPR046335">
    <property type="entry name" value="LacI/GalR-like_sensor"/>
</dbReference>
<name>A0A0W8G0U1_9ZZZZ</name>
<dbReference type="InterPro" id="IPR000524">
    <property type="entry name" value="Tscrpt_reg_HTH_GntR"/>
</dbReference>
<gene>
    <name evidence="6" type="ORF">ASZ90_003527</name>
</gene>
<evidence type="ECO:0000256" key="4">
    <source>
        <dbReference type="ARBA" id="ARBA00023163"/>
    </source>
</evidence>
<dbReference type="PROSITE" id="PS50949">
    <property type="entry name" value="HTH_GNTR"/>
    <property type="match status" value="1"/>
</dbReference>
<evidence type="ECO:0000256" key="3">
    <source>
        <dbReference type="ARBA" id="ARBA00023125"/>
    </source>
</evidence>
<accession>A0A0W8G0U1</accession>
<organism evidence="6">
    <name type="scientific">hydrocarbon metagenome</name>
    <dbReference type="NCBI Taxonomy" id="938273"/>
    <lineage>
        <taxon>unclassified sequences</taxon>
        <taxon>metagenomes</taxon>
        <taxon>ecological metagenomes</taxon>
    </lineage>
</organism>
<dbReference type="PANTHER" id="PTHR30146:SF148">
    <property type="entry name" value="HTH-TYPE TRANSCRIPTIONAL REPRESSOR PURR-RELATED"/>
    <property type="match status" value="1"/>
</dbReference>
<dbReference type="SMART" id="SM00345">
    <property type="entry name" value="HTH_GNTR"/>
    <property type="match status" value="1"/>
</dbReference>
<dbReference type="InterPro" id="IPR036390">
    <property type="entry name" value="WH_DNA-bd_sf"/>
</dbReference>
<evidence type="ECO:0000313" key="6">
    <source>
        <dbReference type="EMBL" id="KUG26633.1"/>
    </source>
</evidence>
<keyword evidence="3" id="KW-0238">DNA-binding</keyword>
<reference evidence="6" key="1">
    <citation type="journal article" date="2015" name="Proc. Natl. Acad. Sci. U.S.A.">
        <title>Networks of energetic and metabolic interactions define dynamics in microbial communities.</title>
        <authorList>
            <person name="Embree M."/>
            <person name="Liu J.K."/>
            <person name="Al-Bassam M.M."/>
            <person name="Zengler K."/>
        </authorList>
    </citation>
    <scope>NUCLEOTIDE SEQUENCE</scope>
</reference>
<dbReference type="EMBL" id="LNQE01000429">
    <property type="protein sequence ID" value="KUG26633.1"/>
    <property type="molecule type" value="Genomic_DNA"/>
</dbReference>
<protein>
    <submittedName>
        <fullName evidence="6">Ribose operon repressor</fullName>
    </submittedName>
</protein>
<dbReference type="InterPro" id="IPR028082">
    <property type="entry name" value="Peripla_BP_I"/>
</dbReference>
<dbReference type="Pfam" id="PF13377">
    <property type="entry name" value="Peripla_BP_3"/>
    <property type="match status" value="1"/>
</dbReference>
<keyword evidence="1" id="KW-0678">Repressor</keyword>
<dbReference type="CDD" id="cd06267">
    <property type="entry name" value="PBP1_LacI_sugar_binding-like"/>
    <property type="match status" value="1"/>
</dbReference>
<dbReference type="PANTHER" id="PTHR30146">
    <property type="entry name" value="LACI-RELATED TRANSCRIPTIONAL REPRESSOR"/>
    <property type="match status" value="1"/>
</dbReference>
<proteinExistence type="predicted"/>
<dbReference type="AlphaFoldDB" id="A0A0W8G0U1"/>
<dbReference type="SUPFAM" id="SSF46785">
    <property type="entry name" value="Winged helix' DNA-binding domain"/>
    <property type="match status" value="1"/>
</dbReference>
<evidence type="ECO:0000259" key="5">
    <source>
        <dbReference type="PROSITE" id="PS50949"/>
    </source>
</evidence>
<dbReference type="InterPro" id="IPR036388">
    <property type="entry name" value="WH-like_DNA-bd_sf"/>
</dbReference>